<dbReference type="AlphaFoldDB" id="A0AAW0WFZ4"/>
<dbReference type="InterPro" id="IPR050895">
    <property type="entry name" value="XK-related_scramblase"/>
</dbReference>
<evidence type="ECO:0000256" key="7">
    <source>
        <dbReference type="RuleBase" id="RU910716"/>
    </source>
</evidence>
<dbReference type="InterPro" id="IPR018629">
    <property type="entry name" value="XK-rel"/>
</dbReference>
<evidence type="ECO:0000256" key="5">
    <source>
        <dbReference type="ARBA" id="ARBA00022989"/>
    </source>
</evidence>
<dbReference type="Proteomes" id="UP001445076">
    <property type="component" value="Unassembled WGS sequence"/>
</dbReference>
<keyword evidence="6 7" id="KW-0472">Membrane</keyword>
<name>A0AAW0WFZ4_CHEQU</name>
<keyword evidence="8" id="KW-0175">Coiled coil</keyword>
<evidence type="ECO:0000313" key="9">
    <source>
        <dbReference type="EMBL" id="KAK8730967.1"/>
    </source>
</evidence>
<feature type="non-terminal residue" evidence="9">
    <location>
        <position position="444"/>
    </location>
</feature>
<feature type="coiled-coil region" evidence="8">
    <location>
        <begin position="417"/>
        <end position="444"/>
    </location>
</feature>
<reference evidence="9 10" key="1">
    <citation type="journal article" date="2024" name="BMC Genomics">
        <title>Genome assembly of redclaw crayfish (Cherax quadricarinatus) provides insights into its immune adaptation and hypoxia tolerance.</title>
        <authorList>
            <person name="Liu Z."/>
            <person name="Zheng J."/>
            <person name="Li H."/>
            <person name="Fang K."/>
            <person name="Wang S."/>
            <person name="He J."/>
            <person name="Zhou D."/>
            <person name="Weng S."/>
            <person name="Chi M."/>
            <person name="Gu Z."/>
            <person name="He J."/>
            <person name="Li F."/>
            <person name="Wang M."/>
        </authorList>
    </citation>
    <scope>NUCLEOTIDE SEQUENCE [LARGE SCALE GENOMIC DNA]</scope>
    <source>
        <strain evidence="9">ZL_2023a</strain>
    </source>
</reference>
<keyword evidence="3" id="KW-1003">Cell membrane</keyword>
<feature type="transmembrane region" description="Helical" evidence="7">
    <location>
        <begin position="359"/>
        <end position="378"/>
    </location>
</feature>
<evidence type="ECO:0000256" key="8">
    <source>
        <dbReference type="SAM" id="Coils"/>
    </source>
</evidence>
<protein>
    <recommendedName>
        <fullName evidence="7">XK-related protein</fullName>
    </recommendedName>
</protein>
<evidence type="ECO:0000313" key="10">
    <source>
        <dbReference type="Proteomes" id="UP001445076"/>
    </source>
</evidence>
<evidence type="ECO:0000256" key="3">
    <source>
        <dbReference type="ARBA" id="ARBA00022475"/>
    </source>
</evidence>
<keyword evidence="4 7" id="KW-0812">Transmembrane</keyword>
<feature type="transmembrane region" description="Helical" evidence="7">
    <location>
        <begin position="54"/>
        <end position="73"/>
    </location>
</feature>
<dbReference type="EMBL" id="JARKIK010000062">
    <property type="protein sequence ID" value="KAK8730967.1"/>
    <property type="molecule type" value="Genomic_DNA"/>
</dbReference>
<dbReference type="PANTHER" id="PTHR16024:SF6">
    <property type="entry name" value="XK-RELATED PROTEIN"/>
    <property type="match status" value="1"/>
</dbReference>
<dbReference type="GO" id="GO:0070782">
    <property type="term" value="P:phosphatidylserine exposure on apoptotic cell surface"/>
    <property type="evidence" value="ECO:0007669"/>
    <property type="project" value="TreeGrafter"/>
</dbReference>
<comment type="similarity">
    <text evidence="2 7">Belongs to the XK family.</text>
</comment>
<evidence type="ECO:0000256" key="1">
    <source>
        <dbReference type="ARBA" id="ARBA00004651"/>
    </source>
</evidence>
<feature type="transmembrane region" description="Helical" evidence="7">
    <location>
        <begin position="294"/>
        <end position="316"/>
    </location>
</feature>
<gene>
    <name evidence="9" type="ORF">OTU49_007723</name>
</gene>
<dbReference type="GO" id="GO:0043652">
    <property type="term" value="P:engulfment of apoptotic cell"/>
    <property type="evidence" value="ECO:0007669"/>
    <property type="project" value="TreeGrafter"/>
</dbReference>
<evidence type="ECO:0000256" key="2">
    <source>
        <dbReference type="ARBA" id="ARBA00008789"/>
    </source>
</evidence>
<organism evidence="9 10">
    <name type="scientific">Cherax quadricarinatus</name>
    <name type="common">Australian red claw crayfish</name>
    <dbReference type="NCBI Taxonomy" id="27406"/>
    <lineage>
        <taxon>Eukaryota</taxon>
        <taxon>Metazoa</taxon>
        <taxon>Ecdysozoa</taxon>
        <taxon>Arthropoda</taxon>
        <taxon>Crustacea</taxon>
        <taxon>Multicrustacea</taxon>
        <taxon>Malacostraca</taxon>
        <taxon>Eumalacostraca</taxon>
        <taxon>Eucarida</taxon>
        <taxon>Decapoda</taxon>
        <taxon>Pleocyemata</taxon>
        <taxon>Astacidea</taxon>
        <taxon>Parastacoidea</taxon>
        <taxon>Parastacidae</taxon>
        <taxon>Cherax</taxon>
    </lineage>
</organism>
<proteinExistence type="inferred from homology"/>
<keyword evidence="10" id="KW-1185">Reference proteome</keyword>
<comment type="subcellular location">
    <subcellularLocation>
        <location evidence="1">Cell membrane</location>
        <topology evidence="1">Multi-pass membrane protein</topology>
    </subcellularLocation>
    <subcellularLocation>
        <location evidence="7">Membrane</location>
        <topology evidence="7">Multi-pass membrane protein</topology>
    </subcellularLocation>
</comment>
<comment type="caution">
    <text evidence="9">The sequence shown here is derived from an EMBL/GenBank/DDBJ whole genome shotgun (WGS) entry which is preliminary data.</text>
</comment>
<evidence type="ECO:0000256" key="6">
    <source>
        <dbReference type="ARBA" id="ARBA00023136"/>
    </source>
</evidence>
<accession>A0AAW0WFZ4</accession>
<sequence length="444" mass="51787">MKPRPSKRVAFAPTPSIKDERHEREGLVLNEAAMETRQQQTTFTTCSFTFWNELVIWCSIIFYVADLCLDLWVCAAHFDAKKPKSGWFIFFCILLPNLYAGYKSLQWYLRAHELSPLRRPSVWIIRTLFFPISPILRYLDAWKYGRQARKHWKNHNLMLERKSFENYLVENAEVALLRLVIIFLEDAPIVVLNLAQLLQTPPDQWAKISEGRPDPEIVRLGSVIAKLSCTMTLGVVHYMSCNKLAWHLANTQNKKTQESDNSSTKDEWESKGRLSWAAELSIYCWQLLAITSRVIAYALFWVVHFNLLWIPILVRWTIHTLWIYFDVAEMSLINSIAFGGVYLFSFVTTSPGRQILRITLYYIITFGEHIIIAIFWYYGAPSNYFHNYGIGVMFGGTVGGMLFLAVYYGCFHPDKDSIWLRQKLADMQQRLREAKERQEHHSSV</sequence>
<feature type="transmembrane region" description="Helical" evidence="7">
    <location>
        <begin position="85"/>
        <end position="102"/>
    </location>
</feature>
<feature type="transmembrane region" description="Helical" evidence="7">
    <location>
        <begin position="322"/>
        <end position="347"/>
    </location>
</feature>
<keyword evidence="5 7" id="KW-1133">Transmembrane helix</keyword>
<evidence type="ECO:0000256" key="4">
    <source>
        <dbReference type="ARBA" id="ARBA00022692"/>
    </source>
</evidence>
<dbReference type="GO" id="GO:0005886">
    <property type="term" value="C:plasma membrane"/>
    <property type="evidence" value="ECO:0007669"/>
    <property type="project" value="UniProtKB-SubCell"/>
</dbReference>
<feature type="transmembrane region" description="Helical" evidence="7">
    <location>
        <begin position="390"/>
        <end position="411"/>
    </location>
</feature>
<dbReference type="Pfam" id="PF09815">
    <property type="entry name" value="XK-related"/>
    <property type="match status" value="1"/>
</dbReference>
<dbReference type="PANTHER" id="PTHR16024">
    <property type="entry name" value="XK-RELATED PROTEIN"/>
    <property type="match status" value="1"/>
</dbReference>
<dbReference type="GO" id="GO:1902742">
    <property type="term" value="P:apoptotic process involved in development"/>
    <property type="evidence" value="ECO:0007669"/>
    <property type="project" value="TreeGrafter"/>
</dbReference>